<organism evidence="1 2">
    <name type="scientific">Ceratopteris richardii</name>
    <name type="common">Triangle waterfern</name>
    <dbReference type="NCBI Taxonomy" id="49495"/>
    <lineage>
        <taxon>Eukaryota</taxon>
        <taxon>Viridiplantae</taxon>
        <taxon>Streptophyta</taxon>
        <taxon>Embryophyta</taxon>
        <taxon>Tracheophyta</taxon>
        <taxon>Polypodiopsida</taxon>
        <taxon>Polypodiidae</taxon>
        <taxon>Polypodiales</taxon>
        <taxon>Pteridineae</taxon>
        <taxon>Pteridaceae</taxon>
        <taxon>Parkerioideae</taxon>
        <taxon>Ceratopteris</taxon>
    </lineage>
</organism>
<dbReference type="Proteomes" id="UP000825935">
    <property type="component" value="Chromosome 30"/>
</dbReference>
<evidence type="ECO:0000313" key="1">
    <source>
        <dbReference type="EMBL" id="KAH7290320.1"/>
    </source>
</evidence>
<gene>
    <name evidence="1" type="ORF">KP509_30G042500</name>
</gene>
<dbReference type="AlphaFoldDB" id="A0A8T2R2W8"/>
<comment type="caution">
    <text evidence="1">The sequence shown here is derived from an EMBL/GenBank/DDBJ whole genome shotgun (WGS) entry which is preliminary data.</text>
</comment>
<proteinExistence type="predicted"/>
<reference evidence="1" key="1">
    <citation type="submission" date="2021-08" db="EMBL/GenBank/DDBJ databases">
        <title>WGS assembly of Ceratopteris richardii.</title>
        <authorList>
            <person name="Marchant D.B."/>
            <person name="Chen G."/>
            <person name="Jenkins J."/>
            <person name="Shu S."/>
            <person name="Leebens-Mack J."/>
            <person name="Grimwood J."/>
            <person name="Schmutz J."/>
            <person name="Soltis P."/>
            <person name="Soltis D."/>
            <person name="Chen Z.-H."/>
        </authorList>
    </citation>
    <scope>NUCLEOTIDE SEQUENCE</scope>
    <source>
        <strain evidence="1">Whitten #5841</strain>
        <tissue evidence="1">Leaf</tissue>
    </source>
</reference>
<dbReference type="EMBL" id="CM035435">
    <property type="protein sequence ID" value="KAH7290320.1"/>
    <property type="molecule type" value="Genomic_DNA"/>
</dbReference>
<keyword evidence="2" id="KW-1185">Reference proteome</keyword>
<name>A0A8T2R2W8_CERRI</name>
<sequence>MKVVMICAIVNGSVSIVESHANAFMGLIAEAIDVGLERSELIYRIRIRRA</sequence>
<accession>A0A8T2R2W8</accession>
<protein>
    <submittedName>
        <fullName evidence="1">Uncharacterized protein</fullName>
    </submittedName>
</protein>
<evidence type="ECO:0000313" key="2">
    <source>
        <dbReference type="Proteomes" id="UP000825935"/>
    </source>
</evidence>